<evidence type="ECO:0000313" key="2">
    <source>
        <dbReference type="Proteomes" id="UP000091857"/>
    </source>
</evidence>
<comment type="caution">
    <text evidence="1">The sequence shown here is derived from an EMBL/GenBank/DDBJ whole genome shotgun (WGS) entry which is preliminary data.</text>
</comment>
<keyword evidence="2" id="KW-1185">Reference proteome</keyword>
<proteinExistence type="predicted"/>
<evidence type="ECO:0000313" key="1">
    <source>
        <dbReference type="EMBL" id="KAG8635970.1"/>
    </source>
</evidence>
<gene>
    <name evidence="1" type="ORF">MANES_16G085001v8</name>
</gene>
<dbReference type="Proteomes" id="UP000091857">
    <property type="component" value="Chromosome 16"/>
</dbReference>
<name>A0ACB7G7C3_MANES</name>
<accession>A0ACB7G7C3</accession>
<protein>
    <submittedName>
        <fullName evidence="1">Uncharacterized protein</fullName>
    </submittedName>
</protein>
<dbReference type="EMBL" id="CM004402">
    <property type="protein sequence ID" value="KAG8635970.1"/>
    <property type="molecule type" value="Genomic_DNA"/>
</dbReference>
<organism evidence="1 2">
    <name type="scientific">Manihot esculenta</name>
    <name type="common">Cassava</name>
    <name type="synonym">Jatropha manihot</name>
    <dbReference type="NCBI Taxonomy" id="3983"/>
    <lineage>
        <taxon>Eukaryota</taxon>
        <taxon>Viridiplantae</taxon>
        <taxon>Streptophyta</taxon>
        <taxon>Embryophyta</taxon>
        <taxon>Tracheophyta</taxon>
        <taxon>Spermatophyta</taxon>
        <taxon>Magnoliopsida</taxon>
        <taxon>eudicotyledons</taxon>
        <taxon>Gunneridae</taxon>
        <taxon>Pentapetalae</taxon>
        <taxon>rosids</taxon>
        <taxon>fabids</taxon>
        <taxon>Malpighiales</taxon>
        <taxon>Euphorbiaceae</taxon>
        <taxon>Crotonoideae</taxon>
        <taxon>Manihoteae</taxon>
        <taxon>Manihot</taxon>
    </lineage>
</organism>
<reference evidence="2" key="1">
    <citation type="journal article" date="2016" name="Nat. Biotechnol.">
        <title>Sequencing wild and cultivated cassava and related species reveals extensive interspecific hybridization and genetic diversity.</title>
        <authorList>
            <person name="Bredeson J.V."/>
            <person name="Lyons J.B."/>
            <person name="Prochnik S.E."/>
            <person name="Wu G.A."/>
            <person name="Ha C.M."/>
            <person name="Edsinger-Gonzales E."/>
            <person name="Grimwood J."/>
            <person name="Schmutz J."/>
            <person name="Rabbi I.Y."/>
            <person name="Egesi C."/>
            <person name="Nauluvula P."/>
            <person name="Lebot V."/>
            <person name="Ndunguru J."/>
            <person name="Mkamilo G."/>
            <person name="Bart R.S."/>
            <person name="Setter T.L."/>
            <person name="Gleadow R.M."/>
            <person name="Kulakow P."/>
            <person name="Ferguson M.E."/>
            <person name="Rounsley S."/>
            <person name="Rokhsar D.S."/>
        </authorList>
    </citation>
    <scope>NUCLEOTIDE SEQUENCE [LARGE SCALE GENOMIC DNA]</scope>
    <source>
        <strain evidence="2">cv. AM560-2</strain>
    </source>
</reference>
<sequence>MTVYIPYFNGNLKIEDFLDWIAKIERYFKYAKTLTEMRVKLVVCRLKRMALTWWERVQSRPQWTKHLLKLEFLPPDYEQILFQKYQRCQQGYKIVHEHIVEFMRLQVTRYLEGLQVNLKDRIGVQVIRSLSEVMNLALNAELMQQESDKEAKKVDNPCARPYIGKYFWCNQQGHKSNECPTRKTVNILEREEEEEEMNCESDGFDEGEEYELDEGHIYVVWRMMVPKGVEETQHHQLFRTYCIIGNRVFGVIVDSENCENIIERETVKKLKLPLEKYREPYLLDWIKFDTEKINVTECRKVPSL</sequence>